<sequence>MSQSLQTFPHWGRKIIAIGRNYAEHAKELGNAVPTAPFFFLKPTSSYALSSAKMPTIEVPKGTNVHHEVELAVIIEKPGRDITAHSAMSHVGGYALAIDATARDLQDEAKKAGKPWSTAKGFDTFTPIGDLIPTGMIPDPNNLTLWLKVNGELKQNGPTSDMLFKIPQLIEYVSSITTLERGDVILTGTPAGVGKMSPGDVVDCGVKTTGASADLFRMQFRVVERPGFGVFGTGRV</sequence>
<gene>
    <name evidence="4" type="ORF">CcCBS67573_g10510</name>
</gene>
<dbReference type="GO" id="GO:0046872">
    <property type="term" value="F:metal ion binding"/>
    <property type="evidence" value="ECO:0007669"/>
    <property type="project" value="UniProtKB-KW"/>
</dbReference>
<dbReference type="Gene3D" id="3.90.850.10">
    <property type="entry name" value="Fumarylacetoacetase-like, C-terminal domain"/>
    <property type="match status" value="1"/>
</dbReference>
<evidence type="ECO:0000256" key="1">
    <source>
        <dbReference type="ARBA" id="ARBA00010211"/>
    </source>
</evidence>
<comment type="similarity">
    <text evidence="1">Belongs to the FAH family.</text>
</comment>
<comment type="caution">
    <text evidence="4">The sequence shown here is derived from an EMBL/GenBank/DDBJ whole genome shotgun (WGS) entry which is preliminary data.</text>
</comment>
<protein>
    <recommendedName>
        <fullName evidence="3">Fumarylacetoacetase-like C-terminal domain-containing protein</fullName>
    </recommendedName>
</protein>
<organism evidence="4 5">
    <name type="scientific">Chytriomyces confervae</name>
    <dbReference type="NCBI Taxonomy" id="246404"/>
    <lineage>
        <taxon>Eukaryota</taxon>
        <taxon>Fungi</taxon>
        <taxon>Fungi incertae sedis</taxon>
        <taxon>Chytridiomycota</taxon>
        <taxon>Chytridiomycota incertae sedis</taxon>
        <taxon>Chytridiomycetes</taxon>
        <taxon>Chytridiales</taxon>
        <taxon>Chytriomycetaceae</taxon>
        <taxon>Chytriomyces</taxon>
    </lineage>
</organism>
<dbReference type="InterPro" id="IPR036663">
    <property type="entry name" value="Fumarylacetoacetase_C_sf"/>
</dbReference>
<evidence type="ECO:0000256" key="2">
    <source>
        <dbReference type="ARBA" id="ARBA00022723"/>
    </source>
</evidence>
<dbReference type="STRING" id="246404.A0A507CTG0"/>
<dbReference type="Proteomes" id="UP000320333">
    <property type="component" value="Unassembled WGS sequence"/>
</dbReference>
<dbReference type="GO" id="GO:0019752">
    <property type="term" value="P:carboxylic acid metabolic process"/>
    <property type="evidence" value="ECO:0007669"/>
    <property type="project" value="UniProtKB-ARBA"/>
</dbReference>
<dbReference type="PANTHER" id="PTHR11820">
    <property type="entry name" value="ACYLPYRUVASE"/>
    <property type="match status" value="1"/>
</dbReference>
<dbReference type="EMBL" id="QEAP01001639">
    <property type="protein sequence ID" value="TPX42443.1"/>
    <property type="molecule type" value="Genomic_DNA"/>
</dbReference>
<keyword evidence="5" id="KW-1185">Reference proteome</keyword>
<dbReference type="FunFam" id="3.90.850.10:FF:000003">
    <property type="entry name" value="Fumarylacetoacetate hydrolase domain-containing 1"/>
    <property type="match status" value="1"/>
</dbReference>
<dbReference type="SUPFAM" id="SSF56529">
    <property type="entry name" value="FAH"/>
    <property type="match status" value="1"/>
</dbReference>
<accession>A0A507CTG0</accession>
<evidence type="ECO:0000313" key="4">
    <source>
        <dbReference type="EMBL" id="TPX42443.1"/>
    </source>
</evidence>
<keyword evidence="2" id="KW-0479">Metal-binding</keyword>
<dbReference type="GO" id="GO:0018773">
    <property type="term" value="F:acetylpyruvate hydrolase activity"/>
    <property type="evidence" value="ECO:0007669"/>
    <property type="project" value="TreeGrafter"/>
</dbReference>
<reference evidence="4 5" key="1">
    <citation type="journal article" date="2019" name="Sci. Rep.">
        <title>Comparative genomics of chytrid fungi reveal insights into the obligate biotrophic and pathogenic lifestyle of Synchytrium endobioticum.</title>
        <authorList>
            <person name="van de Vossenberg B.T.L.H."/>
            <person name="Warris S."/>
            <person name="Nguyen H.D.T."/>
            <person name="van Gent-Pelzer M.P.E."/>
            <person name="Joly D.L."/>
            <person name="van de Geest H.C."/>
            <person name="Bonants P.J.M."/>
            <person name="Smith D.S."/>
            <person name="Levesque C.A."/>
            <person name="van der Lee T.A.J."/>
        </authorList>
    </citation>
    <scope>NUCLEOTIDE SEQUENCE [LARGE SCALE GENOMIC DNA]</scope>
    <source>
        <strain evidence="4 5">CBS 675.73</strain>
    </source>
</reference>
<dbReference type="InterPro" id="IPR011234">
    <property type="entry name" value="Fumarylacetoacetase-like_C"/>
</dbReference>
<dbReference type="GO" id="GO:0005739">
    <property type="term" value="C:mitochondrion"/>
    <property type="evidence" value="ECO:0007669"/>
    <property type="project" value="TreeGrafter"/>
</dbReference>
<evidence type="ECO:0000313" key="5">
    <source>
        <dbReference type="Proteomes" id="UP000320333"/>
    </source>
</evidence>
<proteinExistence type="inferred from homology"/>
<evidence type="ECO:0000259" key="3">
    <source>
        <dbReference type="Pfam" id="PF01557"/>
    </source>
</evidence>
<dbReference type="OrthoDB" id="74910at2759"/>
<dbReference type="PANTHER" id="PTHR11820:SF7">
    <property type="entry name" value="ACYLPYRUVASE FAHD1, MITOCHONDRIAL"/>
    <property type="match status" value="1"/>
</dbReference>
<name>A0A507CTG0_9FUNG</name>
<dbReference type="Pfam" id="PF01557">
    <property type="entry name" value="FAA_hydrolase"/>
    <property type="match status" value="1"/>
</dbReference>
<feature type="domain" description="Fumarylacetoacetase-like C-terminal" evidence="3">
    <location>
        <begin position="14"/>
        <end position="211"/>
    </location>
</feature>
<dbReference type="AlphaFoldDB" id="A0A507CTG0"/>